<dbReference type="GO" id="GO:0005507">
    <property type="term" value="F:copper ion binding"/>
    <property type="evidence" value="ECO:0007669"/>
    <property type="project" value="TreeGrafter"/>
</dbReference>
<evidence type="ECO:0000256" key="3">
    <source>
        <dbReference type="ARBA" id="ARBA00022679"/>
    </source>
</evidence>
<keyword evidence="3" id="KW-0808">Transferase</keyword>
<dbReference type="InterPro" id="IPR011324">
    <property type="entry name" value="Cytotoxic_necrot_fac-like_cat"/>
</dbReference>
<dbReference type="SUPFAM" id="SSF64438">
    <property type="entry name" value="CNF1/YfiH-like putative cysteine hydrolases"/>
    <property type="match status" value="1"/>
</dbReference>
<keyword evidence="4" id="KW-0479">Metal-binding</keyword>
<dbReference type="Proteomes" id="UP000076586">
    <property type="component" value="Unassembled WGS sequence"/>
</dbReference>
<comment type="catalytic activity">
    <reaction evidence="7">
        <text>adenosine + H2O + H(+) = inosine + NH4(+)</text>
        <dbReference type="Rhea" id="RHEA:24408"/>
        <dbReference type="ChEBI" id="CHEBI:15377"/>
        <dbReference type="ChEBI" id="CHEBI:15378"/>
        <dbReference type="ChEBI" id="CHEBI:16335"/>
        <dbReference type="ChEBI" id="CHEBI:17596"/>
        <dbReference type="ChEBI" id="CHEBI:28938"/>
        <dbReference type="EC" id="3.5.4.4"/>
    </reaction>
    <physiologicalReaction direction="left-to-right" evidence="7">
        <dbReference type="Rhea" id="RHEA:24409"/>
    </physiologicalReaction>
</comment>
<dbReference type="GO" id="GO:0016787">
    <property type="term" value="F:hydrolase activity"/>
    <property type="evidence" value="ECO:0007669"/>
    <property type="project" value="UniProtKB-KW"/>
</dbReference>
<keyword evidence="5" id="KW-0378">Hydrolase</keyword>
<evidence type="ECO:0000256" key="7">
    <source>
        <dbReference type="ARBA" id="ARBA00047989"/>
    </source>
</evidence>
<dbReference type="GO" id="GO:0017061">
    <property type="term" value="F:S-methyl-5-thioadenosine phosphorylase activity"/>
    <property type="evidence" value="ECO:0007669"/>
    <property type="project" value="UniProtKB-EC"/>
</dbReference>
<dbReference type="PANTHER" id="PTHR30616">
    <property type="entry name" value="UNCHARACTERIZED PROTEIN YFIH"/>
    <property type="match status" value="1"/>
</dbReference>
<organism evidence="11 12">
    <name type="scientific">Paludibacter jiangxiensis</name>
    <dbReference type="NCBI Taxonomy" id="681398"/>
    <lineage>
        <taxon>Bacteria</taxon>
        <taxon>Pseudomonadati</taxon>
        <taxon>Bacteroidota</taxon>
        <taxon>Bacteroidia</taxon>
        <taxon>Bacteroidales</taxon>
        <taxon>Paludibacteraceae</taxon>
        <taxon>Paludibacter</taxon>
    </lineage>
</organism>
<reference evidence="12" key="1">
    <citation type="submission" date="2016-04" db="EMBL/GenBank/DDBJ databases">
        <title>Draft genome sequence of Paludibacter jiangxiensis strain NM7.</title>
        <authorList>
            <person name="Qiu Y."/>
            <person name="Matsuura N."/>
            <person name="Ohashi A."/>
            <person name="Tourlousse M.D."/>
            <person name="Sekiguchi Y."/>
        </authorList>
    </citation>
    <scope>NUCLEOTIDE SEQUENCE [LARGE SCALE GENOMIC DNA]</scope>
    <source>
        <strain evidence="12">NM7</strain>
    </source>
</reference>
<name>A0A170ZS88_9BACT</name>
<dbReference type="RefSeq" id="WP_068703734.1">
    <property type="nucleotide sequence ID" value="NZ_BDCR01000003.1"/>
</dbReference>
<keyword evidence="12" id="KW-1185">Reference proteome</keyword>
<dbReference type="Gene3D" id="3.60.140.10">
    <property type="entry name" value="CNF1/YfiH-like putative cysteine hydrolases"/>
    <property type="match status" value="1"/>
</dbReference>
<protein>
    <recommendedName>
        <fullName evidence="10">Purine nucleoside phosphorylase</fullName>
    </recommendedName>
</protein>
<dbReference type="InterPro" id="IPR003730">
    <property type="entry name" value="Cu_polyphenol_OxRdtase"/>
</dbReference>
<evidence type="ECO:0000313" key="11">
    <source>
        <dbReference type="EMBL" id="GAT62961.1"/>
    </source>
</evidence>
<dbReference type="NCBIfam" id="TIGR00726">
    <property type="entry name" value="peptidoglycan editing factor PgeF"/>
    <property type="match status" value="1"/>
</dbReference>
<dbReference type="Pfam" id="PF02578">
    <property type="entry name" value="Cu-oxidase_4"/>
    <property type="match status" value="1"/>
</dbReference>
<evidence type="ECO:0000256" key="2">
    <source>
        <dbReference type="ARBA" id="ARBA00007353"/>
    </source>
</evidence>
<accession>A0A170ZS88</accession>
<comment type="catalytic activity">
    <reaction evidence="9">
        <text>S-methyl-5'-thioadenosine + phosphate = 5-(methylsulfanyl)-alpha-D-ribose 1-phosphate + adenine</text>
        <dbReference type="Rhea" id="RHEA:11852"/>
        <dbReference type="ChEBI" id="CHEBI:16708"/>
        <dbReference type="ChEBI" id="CHEBI:17509"/>
        <dbReference type="ChEBI" id="CHEBI:43474"/>
        <dbReference type="ChEBI" id="CHEBI:58533"/>
        <dbReference type="EC" id="2.4.2.28"/>
    </reaction>
    <physiologicalReaction direction="left-to-right" evidence="9">
        <dbReference type="Rhea" id="RHEA:11853"/>
    </physiologicalReaction>
</comment>
<dbReference type="EMBL" id="BDCR01000003">
    <property type="protein sequence ID" value="GAT62961.1"/>
    <property type="molecule type" value="Genomic_DNA"/>
</dbReference>
<comment type="catalytic activity">
    <reaction evidence="1">
        <text>inosine + phosphate = alpha-D-ribose 1-phosphate + hypoxanthine</text>
        <dbReference type="Rhea" id="RHEA:27646"/>
        <dbReference type="ChEBI" id="CHEBI:17368"/>
        <dbReference type="ChEBI" id="CHEBI:17596"/>
        <dbReference type="ChEBI" id="CHEBI:43474"/>
        <dbReference type="ChEBI" id="CHEBI:57720"/>
        <dbReference type="EC" id="2.4.2.1"/>
    </reaction>
    <physiologicalReaction direction="left-to-right" evidence="1">
        <dbReference type="Rhea" id="RHEA:27647"/>
    </physiologicalReaction>
</comment>
<reference evidence="12" key="2">
    <citation type="journal article" date="2017" name="Genome Announc.">
        <title>Draft genome sequence of Paludibacter jiangxiensis NM7(T), a propionate-producing fermentative bacterium.</title>
        <authorList>
            <person name="Qiu Y.-L."/>
            <person name="Tourlousse D.M."/>
            <person name="Matsuura N."/>
            <person name="Ohashi A."/>
            <person name="Sekiguchi Y."/>
        </authorList>
    </citation>
    <scope>NUCLEOTIDE SEQUENCE [LARGE SCALE GENOMIC DNA]</scope>
    <source>
        <strain evidence="12">NM7</strain>
    </source>
</reference>
<dbReference type="InterPro" id="IPR038371">
    <property type="entry name" value="Cu_polyphenol_OxRdtase_sf"/>
</dbReference>
<evidence type="ECO:0000256" key="1">
    <source>
        <dbReference type="ARBA" id="ARBA00000553"/>
    </source>
</evidence>
<proteinExistence type="inferred from homology"/>
<gene>
    <name evidence="11" type="ORF">PJIAN_3273</name>
</gene>
<comment type="caution">
    <text evidence="11">The sequence shown here is derived from an EMBL/GenBank/DDBJ whole genome shotgun (WGS) entry which is preliminary data.</text>
</comment>
<evidence type="ECO:0000256" key="9">
    <source>
        <dbReference type="ARBA" id="ARBA00049893"/>
    </source>
</evidence>
<dbReference type="AlphaFoldDB" id="A0A170ZS88"/>
<comment type="similarity">
    <text evidence="2 10">Belongs to the purine nucleoside phosphorylase YfiH/LACC1 family.</text>
</comment>
<dbReference type="PANTHER" id="PTHR30616:SF2">
    <property type="entry name" value="PURINE NUCLEOSIDE PHOSPHORYLASE LACC1"/>
    <property type="match status" value="1"/>
</dbReference>
<evidence type="ECO:0000256" key="6">
    <source>
        <dbReference type="ARBA" id="ARBA00022833"/>
    </source>
</evidence>
<evidence type="ECO:0000256" key="10">
    <source>
        <dbReference type="RuleBase" id="RU361274"/>
    </source>
</evidence>
<evidence type="ECO:0000313" key="12">
    <source>
        <dbReference type="Proteomes" id="UP000076586"/>
    </source>
</evidence>
<keyword evidence="6" id="KW-0862">Zinc</keyword>
<dbReference type="STRING" id="681398.PJIAN_3273"/>
<sequence length="263" mass="28952">MSVNLLTYSNLNRFTEQILHFSSTRQGGVSSDEYASLNLGNFSDESRENIIQNRQLLCADLGIPLNRLIGAHQVHGTNVKLVDDSLLKMDENRRKASLEGFDALICNTPDICITTTTADCVPILLFDPVTRSIAAIHSGWRSTLNNIVGCTIEAMKDNFGVNPANLIAAVGPCISGAVYEVGGELESQFHINGFDTHQFFSQKNDDKFLFDIRLAVQKQLEAVGVNNIEVSPHCTFSEPDLFFSARRQGSHSGRMLSGICLKK</sequence>
<evidence type="ECO:0000256" key="4">
    <source>
        <dbReference type="ARBA" id="ARBA00022723"/>
    </source>
</evidence>
<comment type="catalytic activity">
    <reaction evidence="8">
        <text>adenosine + phosphate = alpha-D-ribose 1-phosphate + adenine</text>
        <dbReference type="Rhea" id="RHEA:27642"/>
        <dbReference type="ChEBI" id="CHEBI:16335"/>
        <dbReference type="ChEBI" id="CHEBI:16708"/>
        <dbReference type="ChEBI" id="CHEBI:43474"/>
        <dbReference type="ChEBI" id="CHEBI:57720"/>
        <dbReference type="EC" id="2.4.2.1"/>
    </reaction>
    <physiologicalReaction direction="left-to-right" evidence="8">
        <dbReference type="Rhea" id="RHEA:27643"/>
    </physiologicalReaction>
</comment>
<evidence type="ECO:0000256" key="8">
    <source>
        <dbReference type="ARBA" id="ARBA00048968"/>
    </source>
</evidence>
<evidence type="ECO:0000256" key="5">
    <source>
        <dbReference type="ARBA" id="ARBA00022801"/>
    </source>
</evidence>
<dbReference type="CDD" id="cd16833">
    <property type="entry name" value="YfiH"/>
    <property type="match status" value="1"/>
</dbReference>